<keyword evidence="12" id="KW-1185">Reference proteome</keyword>
<keyword evidence="6" id="KW-0406">Ion transport</keyword>
<evidence type="ECO:0000256" key="8">
    <source>
        <dbReference type="ARBA" id="ARBA00035585"/>
    </source>
</evidence>
<feature type="transmembrane region" description="Helical" evidence="10">
    <location>
        <begin position="126"/>
        <end position="153"/>
    </location>
</feature>
<keyword evidence="3 10" id="KW-0812">Transmembrane</keyword>
<evidence type="ECO:0000256" key="9">
    <source>
        <dbReference type="ARBA" id="ARBA00049940"/>
    </source>
</evidence>
<evidence type="ECO:0000256" key="10">
    <source>
        <dbReference type="RuleBase" id="RU004340"/>
    </source>
</evidence>
<feature type="transmembrane region" description="Helical" evidence="10">
    <location>
        <begin position="6"/>
        <end position="28"/>
    </location>
</feature>
<dbReference type="EMBL" id="QXJK01000016">
    <property type="protein sequence ID" value="RIX33407.1"/>
    <property type="molecule type" value="Genomic_DNA"/>
</dbReference>
<feature type="transmembrane region" description="Helical" evidence="10">
    <location>
        <begin position="49"/>
        <end position="71"/>
    </location>
</feature>
<accession>A0A418Q4V2</accession>
<keyword evidence="2 10" id="KW-1003">Cell membrane</keyword>
<dbReference type="STRING" id="1451189.CFAL_10455"/>
<evidence type="ECO:0000256" key="1">
    <source>
        <dbReference type="ARBA" id="ARBA00004651"/>
    </source>
</evidence>
<evidence type="ECO:0000256" key="2">
    <source>
        <dbReference type="ARBA" id="ARBA00022475"/>
    </source>
</evidence>
<protein>
    <recommendedName>
        <fullName evidence="10">Fluoride-specific ion channel</fullName>
    </recommendedName>
</protein>
<sequence>MSDLPSLLITSIPLTIGAMLGAVGRAMTESLTAPQHERFSAARRWPAPWPLATFVVNIGGSFLLGLVTGLTVHFGGGFGSSPIVAALIGFTGGFSTFSTALVDAAKPAVTAGHGQYRTKTGERLELKHLLSALLHAFAMVGICLAAAALGMWIGKLV</sequence>
<evidence type="ECO:0000256" key="3">
    <source>
        <dbReference type="ARBA" id="ARBA00022692"/>
    </source>
</evidence>
<dbReference type="InterPro" id="IPR003691">
    <property type="entry name" value="FluC"/>
</dbReference>
<dbReference type="AlphaFoldDB" id="A0A418Q4V2"/>
<dbReference type="RefSeq" id="WP_025403626.1">
    <property type="nucleotide sequence ID" value="NZ_CBCRUA010000002.1"/>
</dbReference>
<comment type="similarity">
    <text evidence="7 10">Belongs to the fluoride channel Fluc/FEX (TC 1.A.43) family.</text>
</comment>
<proteinExistence type="inferred from homology"/>
<evidence type="ECO:0000313" key="11">
    <source>
        <dbReference type="EMBL" id="RIX33407.1"/>
    </source>
</evidence>
<evidence type="ECO:0000256" key="4">
    <source>
        <dbReference type="ARBA" id="ARBA00022989"/>
    </source>
</evidence>
<organism evidence="11 12">
    <name type="scientific">Corynebacterium falsenii</name>
    <dbReference type="NCBI Taxonomy" id="108486"/>
    <lineage>
        <taxon>Bacteria</taxon>
        <taxon>Bacillati</taxon>
        <taxon>Actinomycetota</taxon>
        <taxon>Actinomycetes</taxon>
        <taxon>Mycobacteriales</taxon>
        <taxon>Corynebacteriaceae</taxon>
        <taxon>Corynebacterium</taxon>
    </lineage>
</organism>
<keyword evidence="4 10" id="KW-1133">Transmembrane helix</keyword>
<keyword evidence="5 10" id="KW-0472">Membrane</keyword>
<comment type="catalytic activity">
    <reaction evidence="8">
        <text>fluoride(in) = fluoride(out)</text>
        <dbReference type="Rhea" id="RHEA:76159"/>
        <dbReference type="ChEBI" id="CHEBI:17051"/>
    </reaction>
    <physiologicalReaction direction="left-to-right" evidence="8">
        <dbReference type="Rhea" id="RHEA:76160"/>
    </physiologicalReaction>
</comment>
<dbReference type="Proteomes" id="UP000285278">
    <property type="component" value="Unassembled WGS sequence"/>
</dbReference>
<evidence type="ECO:0000256" key="6">
    <source>
        <dbReference type="ARBA" id="ARBA00023303"/>
    </source>
</evidence>
<comment type="subcellular location">
    <subcellularLocation>
        <location evidence="1">Cell membrane</location>
        <topology evidence="1">Multi-pass membrane protein</topology>
    </subcellularLocation>
</comment>
<evidence type="ECO:0000256" key="5">
    <source>
        <dbReference type="ARBA" id="ARBA00023136"/>
    </source>
</evidence>
<comment type="function">
    <text evidence="9">Fluoride-specific ion channel. Important for reducing fluoride concentration in the cell, thus reducing its toxicity.</text>
</comment>
<dbReference type="OrthoDB" id="5148600at2"/>
<keyword evidence="6" id="KW-0407">Ion channel</keyword>
<comment type="caution">
    <text evidence="11">The sequence shown here is derived from an EMBL/GenBank/DDBJ whole genome shotgun (WGS) entry which is preliminary data.</text>
</comment>
<dbReference type="GO" id="GO:0034220">
    <property type="term" value="P:monoatomic ion transmembrane transport"/>
    <property type="evidence" value="ECO:0007669"/>
    <property type="project" value="UniProtKB-KW"/>
</dbReference>
<reference evidence="11 12" key="1">
    <citation type="submission" date="2018-09" db="EMBL/GenBank/DDBJ databases">
        <title>Optimization and identification of Corynebacterium falsenii FN1-14 from fish paste.</title>
        <authorList>
            <person name="Daroonpunt R."/>
            <person name="Tanasupawat S."/>
        </authorList>
    </citation>
    <scope>NUCLEOTIDE SEQUENCE [LARGE SCALE GENOMIC DNA]</scope>
    <source>
        <strain evidence="11 12">FN1-14</strain>
    </source>
</reference>
<dbReference type="GO" id="GO:0005886">
    <property type="term" value="C:plasma membrane"/>
    <property type="evidence" value="ECO:0007669"/>
    <property type="project" value="UniProtKB-SubCell"/>
</dbReference>
<keyword evidence="6" id="KW-0813">Transport</keyword>
<evidence type="ECO:0000313" key="12">
    <source>
        <dbReference type="Proteomes" id="UP000285278"/>
    </source>
</evidence>
<name>A0A418Q4V2_9CORY</name>
<feature type="transmembrane region" description="Helical" evidence="10">
    <location>
        <begin position="83"/>
        <end position="105"/>
    </location>
</feature>
<evidence type="ECO:0000256" key="7">
    <source>
        <dbReference type="ARBA" id="ARBA00035120"/>
    </source>
</evidence>
<dbReference type="Pfam" id="PF02537">
    <property type="entry name" value="CRCB"/>
    <property type="match status" value="1"/>
</dbReference>
<gene>
    <name evidence="11" type="ORF">D3M95_10665</name>
</gene>